<reference evidence="7 8" key="1">
    <citation type="journal article" date="2013" name="PLoS ONE">
        <title>Predicting the Proteins of Angomonas deanei, Strigomonas culicis and Their Respective Endosymbionts Reveals New Aspects of the Trypanosomatidae Family.</title>
        <authorList>
            <person name="Motta M.C."/>
            <person name="Martins A.C."/>
            <person name="de Souza S.S."/>
            <person name="Catta-Preta C.M."/>
            <person name="Silva R."/>
            <person name="Klein C.C."/>
            <person name="de Almeida L.G."/>
            <person name="de Lima Cunha O."/>
            <person name="Ciapina L.P."/>
            <person name="Brocchi M."/>
            <person name="Colabardini A.C."/>
            <person name="de Araujo Lima B."/>
            <person name="Machado C.R."/>
            <person name="de Almeida Soares C.M."/>
            <person name="Probst C.M."/>
            <person name="de Menezes C.B."/>
            <person name="Thompson C.E."/>
            <person name="Bartholomeu D.C."/>
            <person name="Gradia D.F."/>
            <person name="Pavoni D.P."/>
            <person name="Grisard E.C."/>
            <person name="Fantinatti-Garboggini F."/>
            <person name="Marchini F.K."/>
            <person name="Rodrigues-Luiz G.F."/>
            <person name="Wagner G."/>
            <person name="Goldman G.H."/>
            <person name="Fietto J.L."/>
            <person name="Elias M.C."/>
            <person name="Goldman M.H."/>
            <person name="Sagot M.F."/>
            <person name="Pereira M."/>
            <person name="Stoco P.H."/>
            <person name="de Mendonca-Neto R.P."/>
            <person name="Teixeira S.M."/>
            <person name="Maciel T.E."/>
            <person name="de Oliveira Mendes T.A."/>
            <person name="Urmenyi T.P."/>
            <person name="de Souza W."/>
            <person name="Schenkman S."/>
            <person name="de Vasconcelos A.T."/>
        </authorList>
    </citation>
    <scope>NUCLEOTIDE SEQUENCE [LARGE SCALE GENOMIC DNA]</scope>
</reference>
<evidence type="ECO:0000313" key="8">
    <source>
        <dbReference type="Proteomes" id="UP000015354"/>
    </source>
</evidence>
<evidence type="ECO:0000256" key="5">
    <source>
        <dbReference type="ARBA" id="ARBA00023002"/>
    </source>
</evidence>
<accession>S9VW74</accession>
<dbReference type="Gene3D" id="3.50.50.60">
    <property type="entry name" value="FAD/NAD(P)-binding domain"/>
    <property type="match status" value="1"/>
</dbReference>
<dbReference type="SUPFAM" id="SSF51905">
    <property type="entry name" value="FAD/NAD(P)-binding domain"/>
    <property type="match status" value="2"/>
</dbReference>
<evidence type="ECO:0000256" key="1">
    <source>
        <dbReference type="ARBA" id="ARBA00001974"/>
    </source>
</evidence>
<comment type="similarity">
    <text evidence="2">Belongs to the GMC oxidoreductase family.</text>
</comment>
<dbReference type="InterPro" id="IPR051473">
    <property type="entry name" value="P2Ox-like"/>
</dbReference>
<comment type="cofactor">
    <cofactor evidence="1">
        <name>FAD</name>
        <dbReference type="ChEBI" id="CHEBI:57692"/>
    </cofactor>
</comment>
<gene>
    <name evidence="7" type="ORF">STCU_05563</name>
</gene>
<proteinExistence type="inferred from homology"/>
<dbReference type="PANTHER" id="PTHR42784">
    <property type="entry name" value="PYRANOSE 2-OXIDASE"/>
    <property type="match status" value="1"/>
</dbReference>
<evidence type="ECO:0000313" key="7">
    <source>
        <dbReference type="EMBL" id="EPY27775.1"/>
    </source>
</evidence>
<feature type="chain" id="PRO_5004558793" evidence="6">
    <location>
        <begin position="19"/>
        <end position="696"/>
    </location>
</feature>
<keyword evidence="8" id="KW-1185">Reference proteome</keyword>
<protein>
    <submittedName>
        <fullName evidence="7">Uncharacterized protein</fullName>
    </submittedName>
</protein>
<comment type="caution">
    <text evidence="7">The sequence shown here is derived from an EMBL/GenBank/DDBJ whole genome shotgun (WGS) entry which is preliminary data.</text>
</comment>
<evidence type="ECO:0000256" key="2">
    <source>
        <dbReference type="ARBA" id="ARBA00010790"/>
    </source>
</evidence>
<dbReference type="AlphaFoldDB" id="S9VW74"/>
<name>S9VW74_9TRYP</name>
<evidence type="ECO:0000256" key="3">
    <source>
        <dbReference type="ARBA" id="ARBA00022630"/>
    </source>
</evidence>
<organism evidence="7 8">
    <name type="scientific">Strigomonas culicis</name>
    <dbReference type="NCBI Taxonomy" id="28005"/>
    <lineage>
        <taxon>Eukaryota</taxon>
        <taxon>Discoba</taxon>
        <taxon>Euglenozoa</taxon>
        <taxon>Kinetoplastea</taxon>
        <taxon>Metakinetoplastina</taxon>
        <taxon>Trypanosomatida</taxon>
        <taxon>Trypanosomatidae</taxon>
        <taxon>Strigomonadinae</taxon>
        <taxon>Strigomonas</taxon>
    </lineage>
</organism>
<keyword evidence="6" id="KW-0732">Signal</keyword>
<dbReference type="GO" id="GO:0016491">
    <property type="term" value="F:oxidoreductase activity"/>
    <property type="evidence" value="ECO:0007669"/>
    <property type="project" value="UniProtKB-KW"/>
</dbReference>
<dbReference type="OrthoDB" id="269227at2759"/>
<dbReference type="EMBL" id="ATMH01005563">
    <property type="protein sequence ID" value="EPY27775.1"/>
    <property type="molecule type" value="Genomic_DNA"/>
</dbReference>
<feature type="signal peptide" evidence="6">
    <location>
        <begin position="1"/>
        <end position="18"/>
    </location>
</feature>
<evidence type="ECO:0000256" key="6">
    <source>
        <dbReference type="SAM" id="SignalP"/>
    </source>
</evidence>
<dbReference type="Proteomes" id="UP000015354">
    <property type="component" value="Unassembled WGS sequence"/>
</dbReference>
<dbReference type="InterPro" id="IPR036188">
    <property type="entry name" value="FAD/NAD-bd_sf"/>
</dbReference>
<evidence type="ECO:0000256" key="4">
    <source>
        <dbReference type="ARBA" id="ARBA00022827"/>
    </source>
</evidence>
<keyword evidence="5" id="KW-0560">Oxidoreductase</keyword>
<keyword evidence="4" id="KW-0274">FAD</keyword>
<sequence length="696" mass="75701">MLLEIVAFLCCVVAYWWCQLRPRSPFNLRPPYQNAFIQSGTEYGTPLVFDYVVVGGGPAGLAAVHRLCREDAKGSVLLIESGSDASATNVVEAHVRAVDPAVCVSYSPDHIRIPAGAVPGPLALRPGSVHTRPFVLRRPLRAREEAAAATATGEAAAGSALVTDAKQQQRAEQEFFLLNPPYVRGIGLGGGALMDWGMHLPSLVRASGDKDEASASSSWYDKLPIAQPFMQSPLSCAFVDAMQAVLPHFKKDKDFCCPLRQRLDADFKRLPLSNYVLSSADIHLGTLRVLTGYKVVALHTPDTVSETTAPHVSSIRCVSTLNAAVEVVLTVRKGVVLACGVVESPRLLARLYASLSLPVPPLDIRDAIALPIVYKSYHSLSYDACNTRDLRALVSWYLCQRGPSLHPLCDAIARFPLRELGPHAAASVLLIPQGGRDAPKYYRLGWDRALASFQEGFVVLVVLEHVCFDAAKEEGPAAGALRFSLDAETSAASQASFQRRGVTPLTSAETPSLLLPNGKDAALAERVSKAFRGAMRKVREIMKTAPVAHLCTGSEAVDFTLLKEDAEKAMRLARLVHTPYKKFTRKMKLEVVELSDWATHCARQEPYMDRYVKQHAYWLGYGWGSSEPFVAPERPLFARETANVVVGDTSAVTERMWRDGDRRTLHAGGVCTAMDMGCAAAEALLAAAPLTERDSQ</sequence>
<keyword evidence="3" id="KW-0285">Flavoprotein</keyword>
<dbReference type="PANTHER" id="PTHR42784:SF1">
    <property type="entry name" value="PYRANOSE 2-OXIDASE"/>
    <property type="match status" value="1"/>
</dbReference>